<protein>
    <submittedName>
        <fullName evidence="2">P-loop containing nucleoside triphosphate hydrolase protein</fullName>
    </submittedName>
</protein>
<dbReference type="Proteomes" id="UP000714275">
    <property type="component" value="Unassembled WGS sequence"/>
</dbReference>
<keyword evidence="2" id="KW-0378">Hydrolase</keyword>
<dbReference type="SUPFAM" id="SSF52540">
    <property type="entry name" value="P-loop containing nucleoside triphosphate hydrolases"/>
    <property type="match status" value="1"/>
</dbReference>
<evidence type="ECO:0000313" key="3">
    <source>
        <dbReference type="Proteomes" id="UP000714275"/>
    </source>
</evidence>
<dbReference type="InterPro" id="IPR006073">
    <property type="entry name" value="GTP-bd"/>
</dbReference>
<dbReference type="AlphaFoldDB" id="A0A9P7CWL1"/>
<evidence type="ECO:0000259" key="1">
    <source>
        <dbReference type="Pfam" id="PF01926"/>
    </source>
</evidence>
<gene>
    <name evidence="2" type="ORF">EV702DRAFT_1271856</name>
</gene>
<proteinExistence type="predicted"/>
<organism evidence="2 3">
    <name type="scientific">Suillus placidus</name>
    <dbReference type="NCBI Taxonomy" id="48579"/>
    <lineage>
        <taxon>Eukaryota</taxon>
        <taxon>Fungi</taxon>
        <taxon>Dikarya</taxon>
        <taxon>Basidiomycota</taxon>
        <taxon>Agaricomycotina</taxon>
        <taxon>Agaricomycetes</taxon>
        <taxon>Agaricomycetidae</taxon>
        <taxon>Boletales</taxon>
        <taxon>Suillineae</taxon>
        <taxon>Suillaceae</taxon>
        <taxon>Suillus</taxon>
    </lineage>
</organism>
<dbReference type="Pfam" id="PF01926">
    <property type="entry name" value="MMR_HSR1"/>
    <property type="match status" value="1"/>
</dbReference>
<dbReference type="CDD" id="cd00882">
    <property type="entry name" value="Ras_like_GTPase"/>
    <property type="match status" value="1"/>
</dbReference>
<sequence length="200" mass="22992">MILIYFQSQRNVVIIGQSGVGKSSLINMLCPSANARTSNDIIGCTRHETMYPCDLGIRQSCWVHDTIGLEERSWGFLWAPKEEKQLKSYLKKSKPHLVVYCMPGVRRSLKKSHGRNFNKFKSVIGNVPIVVVVTNLEEWEGPLERWWSRNMDVLQKLGIPESTKHACVTTLPKDYLEPSKKYLYDLSREAVKALIRNNLR</sequence>
<comment type="caution">
    <text evidence="2">The sequence shown here is derived from an EMBL/GenBank/DDBJ whole genome shotgun (WGS) entry which is preliminary data.</text>
</comment>
<dbReference type="GO" id="GO:0016787">
    <property type="term" value="F:hydrolase activity"/>
    <property type="evidence" value="ECO:0007669"/>
    <property type="project" value="UniProtKB-KW"/>
</dbReference>
<dbReference type="GO" id="GO:0005525">
    <property type="term" value="F:GTP binding"/>
    <property type="evidence" value="ECO:0007669"/>
    <property type="project" value="InterPro"/>
</dbReference>
<feature type="domain" description="G" evidence="1">
    <location>
        <begin position="11"/>
        <end position="133"/>
    </location>
</feature>
<dbReference type="InterPro" id="IPR027417">
    <property type="entry name" value="P-loop_NTPase"/>
</dbReference>
<reference evidence="2" key="1">
    <citation type="journal article" date="2020" name="New Phytol.">
        <title>Comparative genomics reveals dynamic genome evolution in host specialist ectomycorrhizal fungi.</title>
        <authorList>
            <person name="Lofgren L.A."/>
            <person name="Nguyen N.H."/>
            <person name="Vilgalys R."/>
            <person name="Ruytinx J."/>
            <person name="Liao H.L."/>
            <person name="Branco S."/>
            <person name="Kuo A."/>
            <person name="LaButti K."/>
            <person name="Lipzen A."/>
            <person name="Andreopoulos W."/>
            <person name="Pangilinan J."/>
            <person name="Riley R."/>
            <person name="Hundley H."/>
            <person name="Na H."/>
            <person name="Barry K."/>
            <person name="Grigoriev I.V."/>
            <person name="Stajich J.E."/>
            <person name="Kennedy P.G."/>
        </authorList>
    </citation>
    <scope>NUCLEOTIDE SEQUENCE</scope>
    <source>
        <strain evidence="2">DOB743</strain>
    </source>
</reference>
<dbReference type="OrthoDB" id="8954335at2759"/>
<evidence type="ECO:0000313" key="2">
    <source>
        <dbReference type="EMBL" id="KAG1766914.1"/>
    </source>
</evidence>
<name>A0A9P7CWL1_9AGAM</name>
<accession>A0A9P7CWL1</accession>
<dbReference type="Gene3D" id="3.40.50.300">
    <property type="entry name" value="P-loop containing nucleotide triphosphate hydrolases"/>
    <property type="match status" value="1"/>
</dbReference>
<keyword evidence="3" id="KW-1185">Reference proteome</keyword>
<dbReference type="EMBL" id="JABBWD010000091">
    <property type="protein sequence ID" value="KAG1766914.1"/>
    <property type="molecule type" value="Genomic_DNA"/>
</dbReference>